<reference evidence="1 2" key="1">
    <citation type="journal article" date="2013" name="Mar. Genomics">
        <title>Expression of sulfatases in Rhodopirellula baltica and the diversity of sulfatases in the genus Rhodopirellula.</title>
        <authorList>
            <person name="Wegner C.E."/>
            <person name="Richter-Heitmann T."/>
            <person name="Klindworth A."/>
            <person name="Klockow C."/>
            <person name="Richter M."/>
            <person name="Achstetter T."/>
            <person name="Glockner F.O."/>
            <person name="Harder J."/>
        </authorList>
    </citation>
    <scope>NUCLEOTIDE SEQUENCE [LARGE SCALE GENOMIC DNA]</scope>
    <source>
        <strain evidence="1 2">SM1</strain>
    </source>
</reference>
<dbReference type="PATRIC" id="fig|1265738.3.peg.4644"/>
<accession>M5RGL5</accession>
<organism evidence="1 2">
    <name type="scientific">Rhodopirellula maiorica SM1</name>
    <dbReference type="NCBI Taxonomy" id="1265738"/>
    <lineage>
        <taxon>Bacteria</taxon>
        <taxon>Pseudomonadati</taxon>
        <taxon>Planctomycetota</taxon>
        <taxon>Planctomycetia</taxon>
        <taxon>Pirellulales</taxon>
        <taxon>Pirellulaceae</taxon>
        <taxon>Novipirellula</taxon>
    </lineage>
</organism>
<keyword evidence="2" id="KW-1185">Reference proteome</keyword>
<protein>
    <submittedName>
        <fullName evidence="1">Uncharacterized protein</fullName>
    </submittedName>
</protein>
<evidence type="ECO:0000313" key="1">
    <source>
        <dbReference type="EMBL" id="EMI18475.1"/>
    </source>
</evidence>
<gene>
    <name evidence="1" type="ORF">RMSM_04622</name>
</gene>
<sequence>MCFVFTHSRHFAQDTQLQPVRWGTSGGLGLLIKHWTARAVPLPK</sequence>
<name>M5RGL5_9BACT</name>
<evidence type="ECO:0000313" key="2">
    <source>
        <dbReference type="Proteomes" id="UP000011991"/>
    </source>
</evidence>
<proteinExistence type="predicted"/>
<comment type="caution">
    <text evidence="1">The sequence shown here is derived from an EMBL/GenBank/DDBJ whole genome shotgun (WGS) entry which is preliminary data.</text>
</comment>
<dbReference type="AlphaFoldDB" id="M5RGL5"/>
<dbReference type="Proteomes" id="UP000011991">
    <property type="component" value="Unassembled WGS sequence"/>
</dbReference>
<dbReference type="EMBL" id="ANOG01000663">
    <property type="protein sequence ID" value="EMI18475.1"/>
    <property type="molecule type" value="Genomic_DNA"/>
</dbReference>